<keyword evidence="7" id="KW-0732">Signal</keyword>
<dbReference type="InterPro" id="IPR036097">
    <property type="entry name" value="HisK_dim/P_sf"/>
</dbReference>
<evidence type="ECO:0000259" key="9">
    <source>
        <dbReference type="PROSITE" id="PS50110"/>
    </source>
</evidence>
<dbReference type="EMBL" id="LYVI01000009">
    <property type="protein sequence ID" value="OBU60537.1"/>
    <property type="molecule type" value="Genomic_DNA"/>
</dbReference>
<keyword evidence="6" id="KW-0812">Transmembrane</keyword>
<dbReference type="AlphaFoldDB" id="A0AAP7GQU9"/>
<dbReference type="PRINTS" id="PR00344">
    <property type="entry name" value="BCTRLSENSOR"/>
</dbReference>
<dbReference type="PANTHER" id="PTHR43547:SF2">
    <property type="entry name" value="HYBRID SIGNAL TRANSDUCTION HISTIDINE KINASE C"/>
    <property type="match status" value="1"/>
</dbReference>
<dbReference type="Pfam" id="PF00072">
    <property type="entry name" value="Response_reg"/>
    <property type="match status" value="1"/>
</dbReference>
<dbReference type="InterPro" id="IPR036890">
    <property type="entry name" value="HATPase_C_sf"/>
</dbReference>
<reference evidence="10 11" key="1">
    <citation type="submission" date="2016-05" db="EMBL/GenBank/DDBJ databases">
        <title>Draft Genome Sequences of Stenotrophomonas maltophilia Strains Sm32COP, Sm41DVV, Sm46PAILV, SmF3, SmF22, SmSOFb1 and SmCVFa1, Isolated from Different Manures, in France.</title>
        <authorList>
            <person name="Nazaret S."/>
            <person name="Bodilis J."/>
        </authorList>
    </citation>
    <scope>NUCLEOTIDE SEQUENCE [LARGE SCALE GENOMIC DNA]</scope>
    <source>
        <strain evidence="10 11">Sm41DVV</strain>
    </source>
</reference>
<dbReference type="CDD" id="cd16922">
    <property type="entry name" value="HATPase_EvgS-ArcB-TorS-like"/>
    <property type="match status" value="1"/>
</dbReference>
<dbReference type="InterPro" id="IPR011110">
    <property type="entry name" value="Reg_prop"/>
</dbReference>
<evidence type="ECO:0000256" key="6">
    <source>
        <dbReference type="SAM" id="Phobius"/>
    </source>
</evidence>
<evidence type="ECO:0000256" key="3">
    <source>
        <dbReference type="ARBA" id="ARBA00022553"/>
    </source>
</evidence>
<dbReference type="Proteomes" id="UP000092125">
    <property type="component" value="Unassembled WGS sequence"/>
</dbReference>
<feature type="domain" description="Response regulatory" evidence="9">
    <location>
        <begin position="1060"/>
        <end position="1174"/>
    </location>
</feature>
<comment type="caution">
    <text evidence="10">The sequence shown here is derived from an EMBL/GenBank/DDBJ whole genome shotgun (WGS) entry which is preliminary data.</text>
</comment>
<protein>
    <recommendedName>
        <fullName evidence="2">histidine kinase</fullName>
        <ecNumber evidence="2">2.7.13.3</ecNumber>
    </recommendedName>
</protein>
<dbReference type="SUPFAM" id="SSF47384">
    <property type="entry name" value="Homodimeric domain of signal transducing histidine kinase"/>
    <property type="match status" value="1"/>
</dbReference>
<dbReference type="FunFam" id="1.10.287.130:FF:000028">
    <property type="entry name" value="Hybrid signal transduction histidine kinase"/>
    <property type="match status" value="1"/>
</dbReference>
<dbReference type="PROSITE" id="PS50109">
    <property type="entry name" value="HIS_KIN"/>
    <property type="match status" value="1"/>
</dbReference>
<dbReference type="RefSeq" id="WP_065182626.1">
    <property type="nucleotide sequence ID" value="NZ_CP106759.1"/>
</dbReference>
<evidence type="ECO:0000256" key="2">
    <source>
        <dbReference type="ARBA" id="ARBA00012438"/>
    </source>
</evidence>
<evidence type="ECO:0000313" key="10">
    <source>
        <dbReference type="EMBL" id="OBU60537.1"/>
    </source>
</evidence>
<dbReference type="InterPro" id="IPR015943">
    <property type="entry name" value="WD40/YVTN_repeat-like_dom_sf"/>
</dbReference>
<dbReference type="SUPFAM" id="SSF63829">
    <property type="entry name" value="Calcium-dependent phosphotriesterase"/>
    <property type="match status" value="2"/>
</dbReference>
<name>A0AAP7GQU9_STEMA</name>
<dbReference type="FunFam" id="3.30.565.10:FF:000010">
    <property type="entry name" value="Sensor histidine kinase RcsC"/>
    <property type="match status" value="1"/>
</dbReference>
<keyword evidence="10" id="KW-0418">Kinase</keyword>
<dbReference type="InterPro" id="IPR013783">
    <property type="entry name" value="Ig-like_fold"/>
</dbReference>
<dbReference type="SMART" id="SM00388">
    <property type="entry name" value="HisKA"/>
    <property type="match status" value="1"/>
</dbReference>
<dbReference type="InterPro" id="IPR011123">
    <property type="entry name" value="Y_Y_Y"/>
</dbReference>
<dbReference type="SUPFAM" id="SSF55874">
    <property type="entry name" value="ATPase domain of HSP90 chaperone/DNA topoisomerase II/histidine kinase"/>
    <property type="match status" value="1"/>
</dbReference>
<dbReference type="Gene3D" id="3.40.50.2300">
    <property type="match status" value="1"/>
</dbReference>
<dbReference type="Gene3D" id="3.30.565.10">
    <property type="entry name" value="Histidine kinase-like ATPase, C-terminal domain"/>
    <property type="match status" value="1"/>
</dbReference>
<dbReference type="InterPro" id="IPR001789">
    <property type="entry name" value="Sig_transdc_resp-reg_receiver"/>
</dbReference>
<feature type="modified residue" description="4-aspartylphosphate" evidence="5">
    <location>
        <position position="1109"/>
    </location>
</feature>
<feature type="signal peptide" evidence="7">
    <location>
        <begin position="1"/>
        <end position="22"/>
    </location>
</feature>
<dbReference type="EC" id="2.7.13.3" evidence="2"/>
<dbReference type="Pfam" id="PF07494">
    <property type="entry name" value="Reg_prop"/>
    <property type="match status" value="3"/>
</dbReference>
<dbReference type="InterPro" id="IPR003594">
    <property type="entry name" value="HATPase_dom"/>
</dbReference>
<feature type="chain" id="PRO_5043040986" description="histidine kinase" evidence="7">
    <location>
        <begin position="23"/>
        <end position="1176"/>
    </location>
</feature>
<dbReference type="Gene3D" id="2.60.40.10">
    <property type="entry name" value="Immunoglobulins"/>
    <property type="match status" value="1"/>
</dbReference>
<keyword evidence="3 5" id="KW-0597">Phosphoprotein</keyword>
<dbReference type="Pfam" id="PF02518">
    <property type="entry name" value="HATPase_c"/>
    <property type="match status" value="1"/>
</dbReference>
<proteinExistence type="predicted"/>
<dbReference type="InterPro" id="IPR004358">
    <property type="entry name" value="Sig_transdc_His_kin-like_C"/>
</dbReference>
<evidence type="ECO:0000256" key="1">
    <source>
        <dbReference type="ARBA" id="ARBA00000085"/>
    </source>
</evidence>
<evidence type="ECO:0000256" key="7">
    <source>
        <dbReference type="SAM" id="SignalP"/>
    </source>
</evidence>
<dbReference type="Gene3D" id="1.10.287.130">
    <property type="match status" value="1"/>
</dbReference>
<dbReference type="SUPFAM" id="SSF52172">
    <property type="entry name" value="CheY-like"/>
    <property type="match status" value="1"/>
</dbReference>
<gene>
    <name evidence="10" type="ORF">A9K56_14530</name>
</gene>
<dbReference type="InterPro" id="IPR005467">
    <property type="entry name" value="His_kinase_dom"/>
</dbReference>
<dbReference type="CDD" id="cd17546">
    <property type="entry name" value="REC_hyHK_CKI1_RcsC-like"/>
    <property type="match status" value="1"/>
</dbReference>
<accession>A0AAP7GQU9</accession>
<dbReference type="InterPro" id="IPR011006">
    <property type="entry name" value="CheY-like_superfamily"/>
</dbReference>
<evidence type="ECO:0000256" key="5">
    <source>
        <dbReference type="PROSITE-ProRule" id="PRU00169"/>
    </source>
</evidence>
<keyword evidence="10" id="KW-0808">Transferase</keyword>
<evidence type="ECO:0000313" key="11">
    <source>
        <dbReference type="Proteomes" id="UP000092125"/>
    </source>
</evidence>
<keyword evidence="6" id="KW-0472">Membrane</keyword>
<comment type="catalytic activity">
    <reaction evidence="1">
        <text>ATP + protein L-histidine = ADP + protein N-phospho-L-histidine.</text>
        <dbReference type="EC" id="2.7.13.3"/>
    </reaction>
</comment>
<dbReference type="Pfam" id="PF07495">
    <property type="entry name" value="Y_Y_Y"/>
    <property type="match status" value="1"/>
</dbReference>
<organism evidence="10 11">
    <name type="scientific">Stenotrophomonas maltophilia</name>
    <name type="common">Pseudomonas maltophilia</name>
    <name type="synonym">Xanthomonas maltophilia</name>
    <dbReference type="NCBI Taxonomy" id="40324"/>
    <lineage>
        <taxon>Bacteria</taxon>
        <taxon>Pseudomonadati</taxon>
        <taxon>Pseudomonadota</taxon>
        <taxon>Gammaproteobacteria</taxon>
        <taxon>Lysobacterales</taxon>
        <taxon>Lysobacteraceae</taxon>
        <taxon>Stenotrophomonas</taxon>
        <taxon>Stenotrophomonas maltophilia group</taxon>
    </lineage>
</organism>
<evidence type="ECO:0000259" key="8">
    <source>
        <dbReference type="PROSITE" id="PS50109"/>
    </source>
</evidence>
<dbReference type="InterPro" id="IPR003661">
    <property type="entry name" value="HisK_dim/P_dom"/>
</dbReference>
<dbReference type="SMART" id="SM00387">
    <property type="entry name" value="HATPase_c"/>
    <property type="match status" value="1"/>
</dbReference>
<feature type="domain" description="Histidine kinase" evidence="8">
    <location>
        <begin position="816"/>
        <end position="1035"/>
    </location>
</feature>
<keyword evidence="4" id="KW-0902">Two-component regulatory system</keyword>
<dbReference type="SMART" id="SM00448">
    <property type="entry name" value="REC"/>
    <property type="match status" value="1"/>
</dbReference>
<dbReference type="PROSITE" id="PS50110">
    <property type="entry name" value="RESPONSE_REGULATORY"/>
    <property type="match status" value="1"/>
</dbReference>
<keyword evidence="6" id="KW-1133">Transmembrane helix</keyword>
<dbReference type="CDD" id="cd00082">
    <property type="entry name" value="HisKA"/>
    <property type="match status" value="1"/>
</dbReference>
<dbReference type="GO" id="GO:0000155">
    <property type="term" value="F:phosphorelay sensor kinase activity"/>
    <property type="evidence" value="ECO:0007669"/>
    <property type="project" value="InterPro"/>
</dbReference>
<sequence length="1176" mass="129707">MAYLRAAMLLMLLLCCLAPAAAQPVPPTPRQVTVFDGLPSNTVNRMAEDRYGYLWIATNDGLARYDGRNYRVWRSEDGLRDNRIWTVLVDTRNRLWIGTENAGLVRMSADRRQLRFFDRSSQPLMSTNTIWSLAATPDGSIWFGTHEGGLYRVDGNDRVQRFLPEANNPRSLPAAAVPYLATLPDGSLWVGTKHGVARWTGSDFERVGDEQVPGQLINGLTAEPDGSLWISTLAGAFVRRPDGRFERQPWSVPAGDEVLGMMLRDEQGGYWLDTRSGLGRAVDGQYQTVPLYSAIARGQVRPNWTGAYEDREGGIWLASTNAGLWHLLPRWWQFSVFSRLEDDASSLRNAYVLGTSASSNGGVWTVGSHGALDRFNPRTGRIEQFRRGVNGIHWLTSVREDRHGRVWIGSSGALLRYDPARDELRRWGRDAPADAAMEGDVDALMICDSNSLWLMMPAGLQQRDLEGRLLLELDNGQNGLQTGQLNQDLVCGPQNQLWLASSRGLLQWQPEQQRFQPVPGAPATALYAAYTGSDGQVWLSEDGRLSRYRWSQGRLERQGVIGAEQGYPAVSATGLVVDAQGVAWATSARGLVRVGADGQSVRLYGVHDGLPSQEFRAHTLIATSSGRLVAGTPAGVVVFDPEQVRPSVRRAPLVIERVEVRRNEQVLDLTHDAPLLIADGDRDLRIVARLLSFADSASNSYRYRLAGYDPDWVEVGPAGERLFSRLPPGSYRLEVQARSADHVWSRVQTLEFRVQPPWWRSLSGLLVLTSIALLLTSWFAWLYRRRLQRRHAYQLALHKQELAEQASAAKTRFLANLGHEIRTPMTGVMGMSELLLSSPLDPQQRGYTQSIRQAGEHLLHLVNDALDLARIESGRLELQSRPFALHCLLQDLAALMGPLAAQKGLRFVLDNRLPPGLQATGDAIRVRQILLNLLSNAVKFTSRGTITLHARCDEAMRALQFEVRDTGPGISQEQQLRLFRRFEQADGARTAAQYGGSGLGLAICRELAQAMQGRIQVESQLGRGTCFGVMLPLPLEVDADADADSAARSEDAVANMPPLRVLLVEDDATVADVVQGLLSARGHEVVHAGHALAALREISGSDFDVALLDLDLPGLSGFELAEHLRNQGYTLPLLAVTARTDPDLQKQVEAAGIGGFLRKPVTGELLVEAIAKVLGR</sequence>
<dbReference type="PANTHER" id="PTHR43547">
    <property type="entry name" value="TWO-COMPONENT HISTIDINE KINASE"/>
    <property type="match status" value="1"/>
</dbReference>
<feature type="transmembrane region" description="Helical" evidence="6">
    <location>
        <begin position="758"/>
        <end position="783"/>
    </location>
</feature>
<dbReference type="Pfam" id="PF00512">
    <property type="entry name" value="HisKA"/>
    <property type="match status" value="1"/>
</dbReference>
<dbReference type="Gene3D" id="2.130.10.10">
    <property type="entry name" value="YVTN repeat-like/Quinoprotein amine dehydrogenase"/>
    <property type="match status" value="3"/>
</dbReference>
<evidence type="ECO:0000256" key="4">
    <source>
        <dbReference type="ARBA" id="ARBA00023012"/>
    </source>
</evidence>